<keyword evidence="4" id="KW-0812">Transmembrane</keyword>
<evidence type="ECO:0000256" key="4">
    <source>
        <dbReference type="ARBA" id="ARBA00022692"/>
    </source>
</evidence>
<keyword evidence="2" id="KW-1003">Cell membrane</keyword>
<keyword evidence="3" id="KW-0997">Cell inner membrane</keyword>
<dbReference type="PROSITE" id="PS01096">
    <property type="entry name" value="PPIC_PPIASE_1"/>
    <property type="match status" value="1"/>
</dbReference>
<evidence type="ECO:0000256" key="3">
    <source>
        <dbReference type="ARBA" id="ARBA00022519"/>
    </source>
</evidence>
<accession>A0A2A2F981</accession>
<evidence type="ECO:0000256" key="9">
    <source>
        <dbReference type="ARBA" id="ARBA00040743"/>
    </source>
</evidence>
<keyword evidence="11 13" id="KW-0413">Isomerase</keyword>
<evidence type="ECO:0000313" key="14">
    <source>
        <dbReference type="Proteomes" id="UP000218896"/>
    </source>
</evidence>
<dbReference type="AlphaFoldDB" id="A0A2A2F981"/>
<keyword evidence="14" id="KW-1185">Reference proteome</keyword>
<dbReference type="EMBL" id="NSKD01000002">
    <property type="protein sequence ID" value="PAU81284.1"/>
    <property type="molecule type" value="Genomic_DNA"/>
</dbReference>
<sequence>MRPFTLNTGHPWKCGHTGERGMLQNIRENAQGMIAKTIIVVLILSLSIWGLDSIVGGSGENEIATVNGEPITEREFERAVQMRRQQRLQEMDNPDSSRIDMDALNEEVMDSLIRDELIGQDIRARGLEVSEADLDRMITGAEQFRVNGEFSQERFIQAVRNQGMTVDQFRNMLEQDHLSRVIQAVIQGSAFSAPSETERVASLLTQTRDFSVLQVPVGERAESMEVSEEELRSFYEDNQKRFVQSESVDAAWITLDRSELVAPSDIEEEAVRDRYRERVESMQADEQRNAAHILIREGREDAEAAVEAVQEGLDEGRPFAELAAEYSDDGATAEDGGKLGFSSRNDFDESFSEALFGIEETGEVVGPVSTSFGQHFIKLLDTRSEEPPAFESMEASLRETIARERAERRYVELSEELADMAYSEYDLEAPAELIDASIQTRDGVRPGQGQAPFDHEGLREQLFTEEVREEGFNTEVVETGDGVSVVARVREYYPREQESFEDVRDEVAQLVRQKKAREALRESLEGMAADMSADAGLPEPTIGNGAEWETFEGVNRRSLQARAVVRDAAFEMPAPQNGSASTRIVDLPSAVALVRLDAVNPPDSATVSMMTSNLGPSLGRRHGQMAYQAYIESLRADADINRN</sequence>
<dbReference type="PANTHER" id="PTHR47529:SF1">
    <property type="entry name" value="PERIPLASMIC CHAPERONE PPID"/>
    <property type="match status" value="1"/>
</dbReference>
<evidence type="ECO:0000256" key="11">
    <source>
        <dbReference type="PROSITE-ProRule" id="PRU00278"/>
    </source>
</evidence>
<dbReference type="InterPro" id="IPR027304">
    <property type="entry name" value="Trigger_fact/SurA_dom_sf"/>
</dbReference>
<dbReference type="InterPro" id="IPR000297">
    <property type="entry name" value="PPIase_PpiC"/>
</dbReference>
<comment type="similarity">
    <text evidence="8">Belongs to the PpiD chaperone family.</text>
</comment>
<dbReference type="GO" id="GO:0003755">
    <property type="term" value="F:peptidyl-prolyl cis-trans isomerase activity"/>
    <property type="evidence" value="ECO:0007669"/>
    <property type="project" value="UniProtKB-KW"/>
</dbReference>
<evidence type="ECO:0000256" key="1">
    <source>
        <dbReference type="ARBA" id="ARBA00004382"/>
    </source>
</evidence>
<dbReference type="Gene3D" id="1.10.4030.10">
    <property type="entry name" value="Porin chaperone SurA, peptide-binding domain"/>
    <property type="match status" value="1"/>
</dbReference>
<keyword evidence="5" id="KW-1133">Transmembrane helix</keyword>
<proteinExistence type="inferred from homology"/>
<feature type="domain" description="PpiC" evidence="12">
    <location>
        <begin position="285"/>
        <end position="381"/>
    </location>
</feature>
<dbReference type="PANTHER" id="PTHR47529">
    <property type="entry name" value="PEPTIDYL-PROLYL CIS-TRANS ISOMERASE D"/>
    <property type="match status" value="1"/>
</dbReference>
<comment type="subcellular location">
    <subcellularLocation>
        <location evidence="1">Cell inner membrane</location>
        <topology evidence="1">Single-pass type II membrane protein</topology>
        <orientation evidence="1">Periplasmic side</orientation>
    </subcellularLocation>
</comment>
<evidence type="ECO:0000256" key="7">
    <source>
        <dbReference type="ARBA" id="ARBA00023186"/>
    </source>
</evidence>
<evidence type="ECO:0000256" key="10">
    <source>
        <dbReference type="ARBA" id="ARBA00042775"/>
    </source>
</evidence>
<reference evidence="13 14" key="1">
    <citation type="submission" date="2017-08" db="EMBL/GenBank/DDBJ databases">
        <title>Halovibrio sewagensis sp. nov., isolated from wastewater of high salinity.</title>
        <authorList>
            <person name="Dong X."/>
            <person name="Zhang G."/>
        </authorList>
    </citation>
    <scope>NUCLEOTIDE SEQUENCE [LARGE SCALE GENOMIC DNA]</scope>
    <source>
        <strain evidence="13 14">YL5-2</strain>
    </source>
</reference>
<gene>
    <name evidence="13" type="ORF">CK501_06955</name>
</gene>
<keyword evidence="6" id="KW-0472">Membrane</keyword>
<dbReference type="GO" id="GO:0005886">
    <property type="term" value="C:plasma membrane"/>
    <property type="evidence" value="ECO:0007669"/>
    <property type="project" value="UniProtKB-SubCell"/>
</dbReference>
<dbReference type="SUPFAM" id="SSF54534">
    <property type="entry name" value="FKBP-like"/>
    <property type="match status" value="1"/>
</dbReference>
<evidence type="ECO:0000256" key="5">
    <source>
        <dbReference type="ARBA" id="ARBA00022989"/>
    </source>
</evidence>
<dbReference type="InterPro" id="IPR052029">
    <property type="entry name" value="PpiD_chaperone"/>
</dbReference>
<evidence type="ECO:0000259" key="12">
    <source>
        <dbReference type="PROSITE" id="PS50198"/>
    </source>
</evidence>
<evidence type="ECO:0000256" key="8">
    <source>
        <dbReference type="ARBA" id="ARBA00038408"/>
    </source>
</evidence>
<dbReference type="InterPro" id="IPR046357">
    <property type="entry name" value="PPIase_dom_sf"/>
</dbReference>
<dbReference type="Proteomes" id="UP000218896">
    <property type="component" value="Unassembled WGS sequence"/>
</dbReference>
<dbReference type="Gene3D" id="3.10.50.40">
    <property type="match status" value="1"/>
</dbReference>
<dbReference type="InterPro" id="IPR023058">
    <property type="entry name" value="PPIase_PpiC_CS"/>
</dbReference>
<evidence type="ECO:0000256" key="2">
    <source>
        <dbReference type="ARBA" id="ARBA00022475"/>
    </source>
</evidence>
<keyword evidence="11" id="KW-0697">Rotamase</keyword>
<organism evidence="13 14">
    <name type="scientific">Halovibrio salipaludis</name>
    <dbReference type="NCBI Taxonomy" id="2032626"/>
    <lineage>
        <taxon>Bacteria</taxon>
        <taxon>Pseudomonadati</taxon>
        <taxon>Pseudomonadota</taxon>
        <taxon>Gammaproteobacteria</taxon>
        <taxon>Oceanospirillales</taxon>
        <taxon>Halomonadaceae</taxon>
        <taxon>Halovibrio</taxon>
    </lineage>
</organism>
<comment type="caution">
    <text evidence="13">The sequence shown here is derived from an EMBL/GenBank/DDBJ whole genome shotgun (WGS) entry which is preliminary data.</text>
</comment>
<dbReference type="Pfam" id="PF13624">
    <property type="entry name" value="SurA_N_3"/>
    <property type="match status" value="1"/>
</dbReference>
<dbReference type="Pfam" id="PF13616">
    <property type="entry name" value="Rotamase_3"/>
    <property type="match status" value="1"/>
</dbReference>
<name>A0A2A2F981_9GAMM</name>
<protein>
    <recommendedName>
        <fullName evidence="9">Periplasmic chaperone PpiD</fullName>
    </recommendedName>
    <alternativeName>
        <fullName evidence="10">Periplasmic folding chaperone</fullName>
    </alternativeName>
</protein>
<dbReference type="PROSITE" id="PS50198">
    <property type="entry name" value="PPIC_PPIASE_2"/>
    <property type="match status" value="1"/>
</dbReference>
<evidence type="ECO:0000313" key="13">
    <source>
        <dbReference type="EMBL" id="PAU81284.1"/>
    </source>
</evidence>
<keyword evidence="7" id="KW-0143">Chaperone</keyword>
<evidence type="ECO:0000256" key="6">
    <source>
        <dbReference type="ARBA" id="ARBA00023136"/>
    </source>
</evidence>
<dbReference type="SUPFAM" id="SSF109998">
    <property type="entry name" value="Triger factor/SurA peptide-binding domain-like"/>
    <property type="match status" value="1"/>
</dbReference>